<keyword evidence="8 15" id="KW-0547">Nucleotide-binding</keyword>
<dbReference type="Pfam" id="PF00133">
    <property type="entry name" value="tRNA-synt_1"/>
    <property type="match status" value="1"/>
</dbReference>
<feature type="binding site" evidence="15">
    <location>
        <position position="595"/>
    </location>
    <ligand>
        <name>ATP</name>
        <dbReference type="ChEBI" id="CHEBI:30616"/>
    </ligand>
</feature>
<comment type="subcellular location">
    <subcellularLocation>
        <location evidence="2 15">Cytoplasm</location>
    </subcellularLocation>
</comment>
<organism evidence="18 20">
    <name type="scientific">Ardenticatena maritima</name>
    <dbReference type="NCBI Taxonomy" id="872965"/>
    <lineage>
        <taxon>Bacteria</taxon>
        <taxon>Bacillati</taxon>
        <taxon>Chloroflexota</taxon>
        <taxon>Ardenticatenia</taxon>
        <taxon>Ardenticatenales</taxon>
        <taxon>Ardenticatenaceae</taxon>
        <taxon>Ardenticatena</taxon>
    </lineage>
</organism>
<comment type="function">
    <text evidence="13 15">Catalyzes the attachment of isoleucine to tRNA(Ile). As IleRS can inadvertently accommodate and process structurally similar amino acids such as valine, to avoid such errors it has two additional distinct tRNA(Ile)-dependent editing activities. One activity is designated as 'pretransfer' editing and involves the hydrolysis of activated Val-AMP. The other activity is designated 'posttransfer' editing and involves deacylation of mischarged Val-tRNA(Ile).</text>
</comment>
<dbReference type="CDD" id="cd00818">
    <property type="entry name" value="IleRS_core"/>
    <property type="match status" value="1"/>
</dbReference>
<keyword evidence="9 15" id="KW-0862">Zinc</keyword>
<feature type="domain" description="Aminoacyl-tRNA synthetase class Ia" evidence="16">
    <location>
        <begin position="20"/>
        <end position="622"/>
    </location>
</feature>
<feature type="domain" description="Methionyl/Valyl/Leucyl/Isoleucyl-tRNA synthetase anticodon-binding" evidence="17">
    <location>
        <begin position="680"/>
        <end position="827"/>
    </location>
</feature>
<feature type="short sequence motif" description="'KMSKS' region" evidence="15">
    <location>
        <begin position="592"/>
        <end position="596"/>
    </location>
</feature>
<keyword evidence="5 15" id="KW-0963">Cytoplasm</keyword>
<dbReference type="HAMAP" id="MF_02003">
    <property type="entry name" value="Ile_tRNA_synth_type2"/>
    <property type="match status" value="1"/>
</dbReference>
<dbReference type="FunCoup" id="A0A0M9UCW9">
    <property type="interactions" value="447"/>
</dbReference>
<dbReference type="GO" id="GO:0004822">
    <property type="term" value="F:isoleucine-tRNA ligase activity"/>
    <property type="evidence" value="ECO:0007669"/>
    <property type="project" value="UniProtKB-UniRule"/>
</dbReference>
<evidence type="ECO:0000313" key="18">
    <source>
        <dbReference type="EMBL" id="GAP63320.1"/>
    </source>
</evidence>
<evidence type="ECO:0000313" key="21">
    <source>
        <dbReference type="Proteomes" id="UP000050502"/>
    </source>
</evidence>
<dbReference type="NCBIfam" id="TIGR00392">
    <property type="entry name" value="ileS"/>
    <property type="match status" value="1"/>
</dbReference>
<dbReference type="GO" id="GO:0005737">
    <property type="term" value="C:cytoplasm"/>
    <property type="evidence" value="ECO:0007669"/>
    <property type="project" value="UniProtKB-SubCell"/>
</dbReference>
<dbReference type="Pfam" id="PF08264">
    <property type="entry name" value="Anticodon_1"/>
    <property type="match status" value="1"/>
</dbReference>
<dbReference type="OrthoDB" id="9810365at2"/>
<evidence type="ECO:0000256" key="10">
    <source>
        <dbReference type="ARBA" id="ARBA00022840"/>
    </source>
</evidence>
<comment type="domain">
    <text evidence="15">IleRS has two distinct active sites: one for aminoacylation and one for editing. The misactivated valine is translocated from the active site to the editing site, which sterically excludes the correctly activated isoleucine. The single editing site contains two valyl binding pockets, one specific for each substrate (Val-AMP or Val-tRNA(Ile)).</text>
</comment>
<dbReference type="InterPro" id="IPR009008">
    <property type="entry name" value="Val/Leu/Ile-tRNA-synth_edit"/>
</dbReference>
<dbReference type="Pfam" id="PF19302">
    <property type="entry name" value="DUF5915"/>
    <property type="match status" value="1"/>
</dbReference>
<dbReference type="PANTHER" id="PTHR42780">
    <property type="entry name" value="SOLEUCYL-TRNA SYNTHETASE"/>
    <property type="match status" value="1"/>
</dbReference>
<comment type="cofactor">
    <cofactor evidence="1 15">
        <name>Zn(2+)</name>
        <dbReference type="ChEBI" id="CHEBI:29105"/>
    </cofactor>
</comment>
<dbReference type="FunFam" id="3.40.50.620:FF:000075">
    <property type="entry name" value="Isoleucine--tRNA ligase"/>
    <property type="match status" value="1"/>
</dbReference>
<evidence type="ECO:0000256" key="7">
    <source>
        <dbReference type="ARBA" id="ARBA00022723"/>
    </source>
</evidence>
<dbReference type="PATRIC" id="fig|872965.6.peg.1831"/>
<dbReference type="PROSITE" id="PS00178">
    <property type="entry name" value="AA_TRNA_LIGASE_I"/>
    <property type="match status" value="1"/>
</dbReference>
<proteinExistence type="inferred from homology"/>
<dbReference type="SUPFAM" id="SSF52374">
    <property type="entry name" value="Nucleotidylyl transferase"/>
    <property type="match status" value="1"/>
</dbReference>
<dbReference type="InterPro" id="IPR002301">
    <property type="entry name" value="Ile-tRNA-ligase"/>
</dbReference>
<evidence type="ECO:0000256" key="14">
    <source>
        <dbReference type="ARBA" id="ARBA00048359"/>
    </source>
</evidence>
<reference evidence="18 20" key="1">
    <citation type="journal article" date="2015" name="Genome Announc.">
        <title>Draft Genome Sequence of a Heterotrophic Facultative Anaerobic Thermophilic Bacterium, Ardenticatena maritima Strain 110ST.</title>
        <authorList>
            <person name="Kawaichi S."/>
            <person name="Yoshida T."/>
            <person name="Sako Y."/>
            <person name="Nakamura R."/>
        </authorList>
    </citation>
    <scope>NUCLEOTIDE SEQUENCE [LARGE SCALE GENOMIC DNA]</scope>
    <source>
        <strain evidence="18 20">110S</strain>
    </source>
</reference>
<evidence type="ECO:0000256" key="15">
    <source>
        <dbReference type="HAMAP-Rule" id="MF_02003"/>
    </source>
</evidence>
<dbReference type="GO" id="GO:0005524">
    <property type="term" value="F:ATP binding"/>
    <property type="evidence" value="ECO:0007669"/>
    <property type="project" value="UniProtKB-UniRule"/>
</dbReference>
<evidence type="ECO:0000256" key="13">
    <source>
        <dbReference type="ARBA" id="ARBA00025217"/>
    </source>
</evidence>
<sequence>MTVFEPVSNKPQFVEEEKRILDFWKQNRIFEKSVEQREGAEPWVFYEGPPTANGLPHIGHVLTRVYKDIFPRYRTMKGRYVLRKAGWDTHGLPVELEVEKQLGLTGKKQIEEYGVAEFNKLCRESVFRYVEKWRELTDRIGFWIDLDHPYVTMENSYIETIWWILKNFWERDLLYRDYKVVPYCPRCGTPLASHEVSLGYAETEDPSVYVKFPVADEEGVYLLAWTTTPWTLPGNVALAVGEDIDYVKVRHGDDVLILAKERLSVLDGDYEILAEMKGKDLAGIHYRPLYRFLPVEQEYAYVVTADFVSIEDGTGIVHIAPAFGADDMNVGRQYGLPVLLTVNDEGRFIPEVKPWAGMFVKEADPLIIEDLQRRGLLYKAETYVHNYPFCWRCKTPLLYYARPTWYIQTTRYKEQLLENNRKINWVPEHIRDGRFGNWLENNIDWALGRERYWATPLPVWTCDECGEMVCIGSVKELEERTGQDLSDLDLHRPYVDEITFACEACGGTMRRVPEVIDVWFDSGAMPYAQWHYPFENEDIFKQQYPADFICEAVDQTRGWFYSLHAISTLLFNQPAYKNCVVLGLILDEEGQKMSKSKGNVVDPWDVLNVHGADAVRWYFFVSAPPWAERRFGVNVVEEVVRRFLLTLWNTYAFFVTYANIADWNPATGETPPVAERPLMDKWLLSELHQLIKTVDAKLDGFDATGAARAIDAFVDQLSNWYVRRNRRRFWDGDAAAFATLYETLVLLSQLLAPFTPFLADNLWQNLVRRVRPDAAESVHLTDFPVADDALIDETLNEQMALVQTIASLGLSARNKAQLKVRQPLRAVVVSLPAEERAALENPEMQAILLDELNVKELRFASSDELATYKVGPNPAKLGPKYGKLFKALREYLNTEDNTPIARALLAGQTATVTVEGQTLEIAPDEATVETLDAPGYAVVTEGPYTVAVTTDVDDALRREGLARDIVRHLNQLRKEADYNLTDRIVVWVHGDSVQEVLDEWRDYIAREALATEVKTDAPPADVDAQQRVALDGGEVVLAVKRP</sequence>
<comment type="catalytic activity">
    <reaction evidence="14 15">
        <text>tRNA(Ile) + L-isoleucine + ATP = L-isoleucyl-tRNA(Ile) + AMP + diphosphate</text>
        <dbReference type="Rhea" id="RHEA:11060"/>
        <dbReference type="Rhea" id="RHEA-COMP:9666"/>
        <dbReference type="Rhea" id="RHEA-COMP:9695"/>
        <dbReference type="ChEBI" id="CHEBI:30616"/>
        <dbReference type="ChEBI" id="CHEBI:33019"/>
        <dbReference type="ChEBI" id="CHEBI:58045"/>
        <dbReference type="ChEBI" id="CHEBI:78442"/>
        <dbReference type="ChEBI" id="CHEBI:78528"/>
        <dbReference type="ChEBI" id="CHEBI:456215"/>
        <dbReference type="EC" id="6.1.1.5"/>
    </reaction>
</comment>
<evidence type="ECO:0000256" key="2">
    <source>
        <dbReference type="ARBA" id="ARBA00004496"/>
    </source>
</evidence>
<keyword evidence="7 15" id="KW-0479">Metal-binding</keyword>
<evidence type="ECO:0000313" key="20">
    <source>
        <dbReference type="Proteomes" id="UP000037784"/>
    </source>
</evidence>
<evidence type="ECO:0000256" key="5">
    <source>
        <dbReference type="ARBA" id="ARBA00022490"/>
    </source>
</evidence>
<dbReference type="CDD" id="cd07961">
    <property type="entry name" value="Anticodon_Ia_Ile_ABEc"/>
    <property type="match status" value="1"/>
</dbReference>
<dbReference type="FunFam" id="3.40.50.620:FF:000063">
    <property type="entry name" value="Isoleucine--tRNA ligase"/>
    <property type="match status" value="1"/>
</dbReference>
<dbReference type="GO" id="GO:0006428">
    <property type="term" value="P:isoleucyl-tRNA aminoacylation"/>
    <property type="evidence" value="ECO:0007669"/>
    <property type="project" value="UniProtKB-UniRule"/>
</dbReference>
<dbReference type="InParanoid" id="A0A0M9UCW9"/>
<dbReference type="InterPro" id="IPR014729">
    <property type="entry name" value="Rossmann-like_a/b/a_fold"/>
</dbReference>
<comment type="caution">
    <text evidence="18">The sequence shown here is derived from an EMBL/GenBank/DDBJ whole genome shotgun (WGS) entry which is preliminary data.</text>
</comment>
<protein>
    <recommendedName>
        <fullName evidence="15">Isoleucine--tRNA ligase</fullName>
        <ecNumber evidence="15">6.1.1.5</ecNumber>
    </recommendedName>
    <alternativeName>
        <fullName evidence="15">Isoleucyl-tRNA synthetase</fullName>
        <shortName evidence="15">IleRS</shortName>
    </alternativeName>
</protein>
<dbReference type="AlphaFoldDB" id="A0A0M9UCW9"/>
<dbReference type="InterPro" id="IPR033709">
    <property type="entry name" value="Anticodon_Ile_ABEc"/>
</dbReference>
<dbReference type="Gene3D" id="3.40.50.620">
    <property type="entry name" value="HUPs"/>
    <property type="match status" value="2"/>
</dbReference>
<evidence type="ECO:0000259" key="16">
    <source>
        <dbReference type="Pfam" id="PF00133"/>
    </source>
</evidence>
<evidence type="ECO:0000256" key="4">
    <source>
        <dbReference type="ARBA" id="ARBA00011245"/>
    </source>
</evidence>
<dbReference type="GO" id="GO:0000049">
    <property type="term" value="F:tRNA binding"/>
    <property type="evidence" value="ECO:0007669"/>
    <property type="project" value="InterPro"/>
</dbReference>
<dbReference type="GO" id="GO:0002161">
    <property type="term" value="F:aminoacyl-tRNA deacylase activity"/>
    <property type="evidence" value="ECO:0007669"/>
    <property type="project" value="InterPro"/>
</dbReference>
<keyword evidence="11 15" id="KW-0648">Protein biosynthesis</keyword>
<evidence type="ECO:0000313" key="19">
    <source>
        <dbReference type="EMBL" id="KPL87718.1"/>
    </source>
</evidence>
<dbReference type="STRING" id="872965.SE16_08970"/>
<comment type="subunit">
    <text evidence="4 15">Monomer.</text>
</comment>
<name>A0A0M9UCW9_9CHLR</name>
<dbReference type="InterPro" id="IPR013155">
    <property type="entry name" value="M/V/L/I-tRNA-synth_anticd-bd"/>
</dbReference>
<dbReference type="GO" id="GO:0008270">
    <property type="term" value="F:zinc ion binding"/>
    <property type="evidence" value="ECO:0007669"/>
    <property type="project" value="UniProtKB-UniRule"/>
</dbReference>
<keyword evidence="20" id="KW-1185">Reference proteome</keyword>
<evidence type="ECO:0000256" key="9">
    <source>
        <dbReference type="ARBA" id="ARBA00022833"/>
    </source>
</evidence>
<evidence type="ECO:0000256" key="12">
    <source>
        <dbReference type="ARBA" id="ARBA00023146"/>
    </source>
</evidence>
<evidence type="ECO:0000259" key="17">
    <source>
        <dbReference type="Pfam" id="PF08264"/>
    </source>
</evidence>
<keyword evidence="12 15" id="KW-0030">Aminoacyl-tRNA synthetase</keyword>
<evidence type="ECO:0000256" key="1">
    <source>
        <dbReference type="ARBA" id="ARBA00001947"/>
    </source>
</evidence>
<dbReference type="SUPFAM" id="SSF47323">
    <property type="entry name" value="Anticodon-binding domain of a subclass of class I aminoacyl-tRNA synthetases"/>
    <property type="match status" value="1"/>
</dbReference>
<dbReference type="SUPFAM" id="SSF50677">
    <property type="entry name" value="ValRS/IleRS/LeuRS editing domain"/>
    <property type="match status" value="1"/>
</dbReference>
<evidence type="ECO:0000256" key="3">
    <source>
        <dbReference type="ARBA" id="ARBA00007078"/>
    </source>
</evidence>
<dbReference type="InterPro" id="IPR002300">
    <property type="entry name" value="aa-tRNA-synth_Ia"/>
</dbReference>
<reference evidence="20" key="3">
    <citation type="submission" date="2015-08" db="EMBL/GenBank/DDBJ databases">
        <title>Draft Genome Sequence of a Heterotrophic Facultative Anaerobic Bacterium Ardenticatena maritima Strain 110S.</title>
        <authorList>
            <person name="Kawaichi S."/>
            <person name="Yoshida T."/>
            <person name="Sako Y."/>
            <person name="Nakamura R."/>
        </authorList>
    </citation>
    <scope>NUCLEOTIDE SEQUENCE [LARGE SCALE GENOMIC DNA]</scope>
    <source>
        <strain evidence="20">110S</strain>
    </source>
</reference>
<evidence type="ECO:0000256" key="11">
    <source>
        <dbReference type="ARBA" id="ARBA00022917"/>
    </source>
</evidence>
<accession>A0A0M9UCW9</accession>
<dbReference type="RefSeq" id="WP_054493173.1">
    <property type="nucleotide sequence ID" value="NZ_BBZA01000137.1"/>
</dbReference>
<dbReference type="EMBL" id="LGKN01000005">
    <property type="protein sequence ID" value="KPL87718.1"/>
    <property type="molecule type" value="Genomic_DNA"/>
</dbReference>
<dbReference type="Proteomes" id="UP000050502">
    <property type="component" value="Unassembled WGS sequence"/>
</dbReference>
<feature type="short sequence motif" description="'HIGH' region" evidence="15">
    <location>
        <begin position="50"/>
        <end position="60"/>
    </location>
</feature>
<reference evidence="19 21" key="2">
    <citation type="submission" date="2015-07" db="EMBL/GenBank/DDBJ databases">
        <title>Whole genome sequence of Ardenticatena maritima DSM 23922.</title>
        <authorList>
            <person name="Hemp J."/>
            <person name="Ward L.M."/>
            <person name="Pace L.A."/>
            <person name="Fischer W.W."/>
        </authorList>
    </citation>
    <scope>NUCLEOTIDE SEQUENCE [LARGE SCALE GENOMIC DNA]</scope>
    <source>
        <strain evidence="19 21">110S</strain>
    </source>
</reference>
<comment type="similarity">
    <text evidence="3 15">Belongs to the class-I aminoacyl-tRNA synthetase family. IleS type 2 subfamily.</text>
</comment>
<keyword evidence="6 15" id="KW-0436">Ligase</keyword>
<keyword evidence="10 15" id="KW-0067">ATP-binding</keyword>
<dbReference type="EC" id="6.1.1.5" evidence="15"/>
<dbReference type="EMBL" id="BBZA01000137">
    <property type="protein sequence ID" value="GAP63320.1"/>
    <property type="molecule type" value="Genomic_DNA"/>
</dbReference>
<evidence type="ECO:0000256" key="6">
    <source>
        <dbReference type="ARBA" id="ARBA00022598"/>
    </source>
</evidence>
<dbReference type="InterPro" id="IPR009080">
    <property type="entry name" value="tRNAsynth_Ia_anticodon-bd"/>
</dbReference>
<dbReference type="PANTHER" id="PTHR42780:SF1">
    <property type="entry name" value="ISOLEUCINE--TRNA LIGASE, CYTOPLASMIC"/>
    <property type="match status" value="1"/>
</dbReference>
<dbReference type="Proteomes" id="UP000037784">
    <property type="component" value="Unassembled WGS sequence"/>
</dbReference>
<dbReference type="InterPro" id="IPR023586">
    <property type="entry name" value="Ile-tRNA-ligase_type2"/>
</dbReference>
<dbReference type="Gene3D" id="1.10.730.10">
    <property type="entry name" value="Isoleucyl-tRNA Synthetase, Domain 1"/>
    <property type="match status" value="1"/>
</dbReference>
<dbReference type="InterPro" id="IPR001412">
    <property type="entry name" value="aa-tRNA-synth_I_CS"/>
</dbReference>
<gene>
    <name evidence="15" type="primary">ileS</name>
    <name evidence="18" type="ORF">ARMA_1743</name>
    <name evidence="19" type="ORF">SE16_08970</name>
</gene>
<dbReference type="PRINTS" id="PR00984">
    <property type="entry name" value="TRNASYNTHILE"/>
</dbReference>
<evidence type="ECO:0000256" key="8">
    <source>
        <dbReference type="ARBA" id="ARBA00022741"/>
    </source>
</evidence>